<name>A0ACC0TVT2_9AGAM</name>
<proteinExistence type="predicted"/>
<sequence length="711" mass="76944">MSHRSAPMLPPPPPPDRDVIMGPPPVPPHQPFSPSSIQNSKDPRDLSDKYYKLKRKYWELEEKYKDLEDELRRSGERNANWCTEKGMLLDRILELEAAVARQPSSPIPHSPNAAQQPSHTPTAFPRALQSTQAQTAFQANLHEALDEVRTEDPSVDPLYTSRHIGPQARKRQLEEIKEREEEEARDARKAPRRGKAAAAAPPNPPKSKDGAGPPSFPAPANPGGSPTTVSASSQTLVTSSGKRIRIKPPSAIPPQPAPLPPSSGQSMHRIPQFINNAGVPPASHHQLSPGSPMSPLGSDAEHYSVTDGDSSATLRNANGNNPLDTPNQLGPGSPTSLGPSATSIPSTTVQRHTKPKRLKAHTVTSKSYSIPMVPRDKNGRPILPLNVGIMTVNCLGEVCMREHFHTERYIFPVGYSVNRRYLSARDPNAETVYNCTILDGGDGPKFQIIANDMADKPIIAGTATGAWSVVVRAANHVRNRQHSNSVSGPDFFGLGQNTIKHLIQELPGADRLKDYVWQNFNEGGPLGGRHAMVVPALPDEYDSPNSSNGHERRSSRDSTSMDIIPDGELPISDARGAPPLERPYSHARRDSRSSNGGPPDDLPPIMPRSHGYPPQDPAYSPHSAHRHSPRDVPPLNPYAQPPPTRSHSPPPHHSPVAPPPVPAKFASIMNAYPEPLYVSRTSPRSGSGSDHAIVPGRTRGSSSGSAGSAER</sequence>
<gene>
    <name evidence="1" type="ORF">F5148DRAFT_558420</name>
</gene>
<reference evidence="1" key="1">
    <citation type="submission" date="2021-03" db="EMBL/GenBank/DDBJ databases">
        <title>Evolutionary priming and transition to the ectomycorrhizal habit in an iconic lineage of mushroom-forming fungi: is preadaptation a requirement?</title>
        <authorList>
            <consortium name="DOE Joint Genome Institute"/>
            <person name="Looney B.P."/>
            <person name="Miyauchi S."/>
            <person name="Morin E."/>
            <person name="Drula E."/>
            <person name="Courty P.E."/>
            <person name="Chicoki N."/>
            <person name="Fauchery L."/>
            <person name="Kohler A."/>
            <person name="Kuo A."/>
            <person name="LaButti K."/>
            <person name="Pangilinan J."/>
            <person name="Lipzen A."/>
            <person name="Riley R."/>
            <person name="Andreopoulos W."/>
            <person name="He G."/>
            <person name="Johnson J."/>
            <person name="Barry K.W."/>
            <person name="Grigoriev I.V."/>
            <person name="Nagy L."/>
            <person name="Hibbett D."/>
            <person name="Henrissat B."/>
            <person name="Matheny P.B."/>
            <person name="Labbe J."/>
            <person name="Martin A.F."/>
        </authorList>
    </citation>
    <scope>NUCLEOTIDE SEQUENCE</scope>
    <source>
        <strain evidence="1">BPL698</strain>
    </source>
</reference>
<dbReference type="Proteomes" id="UP001207468">
    <property type="component" value="Unassembled WGS sequence"/>
</dbReference>
<evidence type="ECO:0000313" key="2">
    <source>
        <dbReference type="Proteomes" id="UP001207468"/>
    </source>
</evidence>
<accession>A0ACC0TVT2</accession>
<comment type="caution">
    <text evidence="1">The sequence shown here is derived from an EMBL/GenBank/DDBJ whole genome shotgun (WGS) entry which is preliminary data.</text>
</comment>
<dbReference type="EMBL" id="JAGFNK010000394">
    <property type="protein sequence ID" value="KAI9451095.1"/>
    <property type="molecule type" value="Genomic_DNA"/>
</dbReference>
<evidence type="ECO:0000313" key="1">
    <source>
        <dbReference type="EMBL" id="KAI9451095.1"/>
    </source>
</evidence>
<organism evidence="1 2">
    <name type="scientific">Russula earlei</name>
    <dbReference type="NCBI Taxonomy" id="71964"/>
    <lineage>
        <taxon>Eukaryota</taxon>
        <taxon>Fungi</taxon>
        <taxon>Dikarya</taxon>
        <taxon>Basidiomycota</taxon>
        <taxon>Agaricomycotina</taxon>
        <taxon>Agaricomycetes</taxon>
        <taxon>Russulales</taxon>
        <taxon>Russulaceae</taxon>
        <taxon>Russula</taxon>
    </lineage>
</organism>
<keyword evidence="2" id="KW-1185">Reference proteome</keyword>
<protein>
    <submittedName>
        <fullName evidence="1">Uncharacterized protein</fullName>
    </submittedName>
</protein>